<gene>
    <name evidence="2" type="ORF">SS1G_10063</name>
</gene>
<dbReference type="RefSeq" id="XP_001588516.1">
    <property type="nucleotide sequence ID" value="XM_001588466.1"/>
</dbReference>
<dbReference type="KEGG" id="ssl:SS1G_10063"/>
<sequence length="79" mass="8400">MSNVTNNHCAKETLPLPNHTKANSRNTGTKYKTLGAGDQAGDRYGSQALKLAPTPDEIFILAGLPQAMQFLKAESGIAD</sequence>
<name>A7EXJ8_SCLS1</name>
<dbReference type="InParanoid" id="A7EXJ8"/>
<keyword evidence="3" id="KW-1185">Reference proteome</keyword>
<organism evidence="2 3">
    <name type="scientific">Sclerotinia sclerotiorum (strain ATCC 18683 / 1980 / Ss-1)</name>
    <name type="common">White mold</name>
    <name type="synonym">Whetzelinia sclerotiorum</name>
    <dbReference type="NCBI Taxonomy" id="665079"/>
    <lineage>
        <taxon>Eukaryota</taxon>
        <taxon>Fungi</taxon>
        <taxon>Dikarya</taxon>
        <taxon>Ascomycota</taxon>
        <taxon>Pezizomycotina</taxon>
        <taxon>Leotiomycetes</taxon>
        <taxon>Helotiales</taxon>
        <taxon>Sclerotiniaceae</taxon>
        <taxon>Sclerotinia</taxon>
    </lineage>
</organism>
<evidence type="ECO:0000256" key="1">
    <source>
        <dbReference type="SAM" id="MobiDB-lite"/>
    </source>
</evidence>
<dbReference type="AlphaFoldDB" id="A7EXJ8"/>
<feature type="compositionally biased region" description="Polar residues" evidence="1">
    <location>
        <begin position="20"/>
        <end position="30"/>
    </location>
</feature>
<dbReference type="GeneID" id="5484996"/>
<feature type="region of interest" description="Disordered" evidence="1">
    <location>
        <begin position="1"/>
        <end position="39"/>
    </location>
</feature>
<dbReference type="EMBL" id="CH476635">
    <property type="protein sequence ID" value="EDN94190.1"/>
    <property type="molecule type" value="Genomic_DNA"/>
</dbReference>
<accession>A7EXJ8</accession>
<proteinExistence type="predicted"/>
<reference evidence="3" key="1">
    <citation type="journal article" date="2011" name="PLoS Genet.">
        <title>Genomic analysis of the necrotrophic fungal pathogens Sclerotinia sclerotiorum and Botrytis cinerea.</title>
        <authorList>
            <person name="Amselem J."/>
            <person name="Cuomo C.A."/>
            <person name="van Kan J.A."/>
            <person name="Viaud M."/>
            <person name="Benito E.P."/>
            <person name="Couloux A."/>
            <person name="Coutinho P.M."/>
            <person name="de Vries R.P."/>
            <person name="Dyer P.S."/>
            <person name="Fillinger S."/>
            <person name="Fournier E."/>
            <person name="Gout L."/>
            <person name="Hahn M."/>
            <person name="Kohn L."/>
            <person name="Lapalu N."/>
            <person name="Plummer K.M."/>
            <person name="Pradier J.M."/>
            <person name="Quevillon E."/>
            <person name="Sharon A."/>
            <person name="Simon A."/>
            <person name="ten Have A."/>
            <person name="Tudzynski B."/>
            <person name="Tudzynski P."/>
            <person name="Wincker P."/>
            <person name="Andrew M."/>
            <person name="Anthouard V."/>
            <person name="Beever R.E."/>
            <person name="Beffa R."/>
            <person name="Benoit I."/>
            <person name="Bouzid O."/>
            <person name="Brault B."/>
            <person name="Chen Z."/>
            <person name="Choquer M."/>
            <person name="Collemare J."/>
            <person name="Cotton P."/>
            <person name="Danchin E.G."/>
            <person name="Da Silva C."/>
            <person name="Gautier A."/>
            <person name="Giraud C."/>
            <person name="Giraud T."/>
            <person name="Gonzalez C."/>
            <person name="Grossetete S."/>
            <person name="Guldener U."/>
            <person name="Henrissat B."/>
            <person name="Howlett B.J."/>
            <person name="Kodira C."/>
            <person name="Kretschmer M."/>
            <person name="Lappartient A."/>
            <person name="Leroch M."/>
            <person name="Levis C."/>
            <person name="Mauceli E."/>
            <person name="Neuveglise C."/>
            <person name="Oeser B."/>
            <person name="Pearson M."/>
            <person name="Poulain J."/>
            <person name="Poussereau N."/>
            <person name="Quesneville H."/>
            <person name="Rascle C."/>
            <person name="Schumacher J."/>
            <person name="Segurens B."/>
            <person name="Sexton A."/>
            <person name="Silva E."/>
            <person name="Sirven C."/>
            <person name="Soanes D.M."/>
            <person name="Talbot N.J."/>
            <person name="Templeton M."/>
            <person name="Yandava C."/>
            <person name="Yarden O."/>
            <person name="Zeng Q."/>
            <person name="Rollins J.A."/>
            <person name="Lebrun M.H."/>
            <person name="Dickman M."/>
        </authorList>
    </citation>
    <scope>NUCLEOTIDE SEQUENCE [LARGE SCALE GENOMIC DNA]</scope>
    <source>
        <strain evidence="3">ATCC 18683 / 1980 / Ss-1</strain>
    </source>
</reference>
<evidence type="ECO:0000313" key="3">
    <source>
        <dbReference type="Proteomes" id="UP000001312"/>
    </source>
</evidence>
<evidence type="ECO:0000313" key="2">
    <source>
        <dbReference type="EMBL" id="EDN94190.1"/>
    </source>
</evidence>
<protein>
    <submittedName>
        <fullName evidence="2">Uncharacterized protein</fullName>
    </submittedName>
</protein>
<dbReference type="HOGENOM" id="CLU_2607461_0_0_1"/>
<dbReference type="Proteomes" id="UP000001312">
    <property type="component" value="Unassembled WGS sequence"/>
</dbReference>